<evidence type="ECO:0000313" key="10">
    <source>
        <dbReference type="Proteomes" id="UP001151478"/>
    </source>
</evidence>
<comment type="caution">
    <text evidence="6">Lacks conserved residue(s) required for the propagation of feature annotation.</text>
</comment>
<dbReference type="EC" id="2.1.1.80" evidence="2"/>
<keyword evidence="5" id="KW-0949">S-adenosyl-L-methionine</keyword>
<dbReference type="InterPro" id="IPR050903">
    <property type="entry name" value="Bact_Chemotaxis_MeTrfase"/>
</dbReference>
<proteinExistence type="predicted"/>
<dbReference type="InterPro" id="IPR022642">
    <property type="entry name" value="CheR_C"/>
</dbReference>
<dbReference type="InterPro" id="IPR022641">
    <property type="entry name" value="CheR_N"/>
</dbReference>
<dbReference type="InterPro" id="IPR000780">
    <property type="entry name" value="CheR_MeTrfase"/>
</dbReference>
<dbReference type="Gene3D" id="3.40.50.150">
    <property type="entry name" value="Vaccinia Virus protein VP39"/>
    <property type="match status" value="1"/>
</dbReference>
<accession>A0ABT5SER7</accession>
<dbReference type="InterPro" id="IPR036804">
    <property type="entry name" value="CheR_N_sf"/>
</dbReference>
<dbReference type="Pfam" id="PF03705">
    <property type="entry name" value="CheR_N"/>
    <property type="match status" value="1"/>
</dbReference>
<keyword evidence="10" id="KW-1185">Reference proteome</keyword>
<keyword evidence="4" id="KW-0808">Transferase</keyword>
<reference evidence="9" key="1">
    <citation type="submission" date="2023-02" db="EMBL/GenBank/DDBJ databases">
        <title>Polaribacter ponticola sp. nov., isolated from seawater.</title>
        <authorList>
            <person name="Baek J.H."/>
            <person name="Kim J.M."/>
            <person name="Choi D.G."/>
            <person name="Jeon C.O."/>
        </authorList>
    </citation>
    <scope>NUCLEOTIDE SEQUENCE</scope>
    <source>
        <strain evidence="9">MSW5</strain>
    </source>
</reference>
<dbReference type="InterPro" id="IPR035909">
    <property type="entry name" value="CheB_C"/>
</dbReference>
<feature type="domain" description="CheR-type methyltransferase" evidence="8">
    <location>
        <begin position="122"/>
        <end position="365"/>
    </location>
</feature>
<evidence type="ECO:0000256" key="3">
    <source>
        <dbReference type="ARBA" id="ARBA00022603"/>
    </source>
</evidence>
<dbReference type="PROSITE" id="PS50122">
    <property type="entry name" value="CHEB"/>
    <property type="match status" value="1"/>
</dbReference>
<protein>
    <recommendedName>
        <fullName evidence="2">protein-glutamate O-methyltransferase</fullName>
        <ecNumber evidence="2">2.1.1.80</ecNumber>
    </recommendedName>
</protein>
<evidence type="ECO:0000256" key="2">
    <source>
        <dbReference type="ARBA" id="ARBA00012534"/>
    </source>
</evidence>
<dbReference type="Proteomes" id="UP001151478">
    <property type="component" value="Unassembled WGS sequence"/>
</dbReference>
<evidence type="ECO:0000259" key="8">
    <source>
        <dbReference type="PROSITE" id="PS50123"/>
    </source>
</evidence>
<evidence type="ECO:0000256" key="5">
    <source>
        <dbReference type="ARBA" id="ARBA00022691"/>
    </source>
</evidence>
<evidence type="ECO:0000256" key="6">
    <source>
        <dbReference type="PROSITE-ProRule" id="PRU00050"/>
    </source>
</evidence>
<comment type="caution">
    <text evidence="9">The sequence shown here is derived from an EMBL/GenBank/DDBJ whole genome shotgun (WGS) entry which is preliminary data.</text>
</comment>
<dbReference type="EMBL" id="JAOSLC020000003">
    <property type="protein sequence ID" value="MDD7915737.1"/>
    <property type="molecule type" value="Genomic_DNA"/>
</dbReference>
<keyword evidence="3" id="KW-0489">Methyltransferase</keyword>
<dbReference type="Gene3D" id="3.40.50.180">
    <property type="entry name" value="Methylesterase CheB, C-terminal domain"/>
    <property type="match status" value="1"/>
</dbReference>
<name>A0ABT5SER7_9FLAO</name>
<dbReference type="SMART" id="SM00138">
    <property type="entry name" value="MeTrc"/>
    <property type="match status" value="1"/>
</dbReference>
<dbReference type="RefSeq" id="WP_274270535.1">
    <property type="nucleotide sequence ID" value="NZ_JAOSLC020000003.1"/>
</dbReference>
<dbReference type="PRINTS" id="PR00996">
    <property type="entry name" value="CHERMTFRASE"/>
</dbReference>
<dbReference type="PANTHER" id="PTHR24422:SF10">
    <property type="entry name" value="CHEMOTAXIS PROTEIN METHYLTRANSFERASE 2"/>
    <property type="match status" value="1"/>
</dbReference>
<gene>
    <name evidence="9" type="ORF">N5A56_015515</name>
</gene>
<evidence type="ECO:0000256" key="1">
    <source>
        <dbReference type="ARBA" id="ARBA00001541"/>
    </source>
</evidence>
<evidence type="ECO:0000259" key="7">
    <source>
        <dbReference type="PROSITE" id="PS50122"/>
    </source>
</evidence>
<evidence type="ECO:0000313" key="9">
    <source>
        <dbReference type="EMBL" id="MDD7915737.1"/>
    </source>
</evidence>
<comment type="catalytic activity">
    <reaction evidence="1">
        <text>L-glutamyl-[protein] + S-adenosyl-L-methionine = [protein]-L-glutamate 5-O-methyl ester + S-adenosyl-L-homocysteine</text>
        <dbReference type="Rhea" id="RHEA:24452"/>
        <dbReference type="Rhea" id="RHEA-COMP:10208"/>
        <dbReference type="Rhea" id="RHEA-COMP:10311"/>
        <dbReference type="ChEBI" id="CHEBI:29973"/>
        <dbReference type="ChEBI" id="CHEBI:57856"/>
        <dbReference type="ChEBI" id="CHEBI:59789"/>
        <dbReference type="ChEBI" id="CHEBI:82795"/>
        <dbReference type="EC" id="2.1.1.80"/>
    </reaction>
</comment>
<dbReference type="InterPro" id="IPR029063">
    <property type="entry name" value="SAM-dependent_MTases_sf"/>
</dbReference>
<dbReference type="SUPFAM" id="SSF52738">
    <property type="entry name" value="Methylesterase CheB, C-terminal domain"/>
    <property type="match status" value="1"/>
</dbReference>
<dbReference type="CDD" id="cd16434">
    <property type="entry name" value="CheB-CheR_fusion"/>
    <property type="match status" value="1"/>
</dbReference>
<dbReference type="Pfam" id="PF01339">
    <property type="entry name" value="CheB_methylest"/>
    <property type="match status" value="1"/>
</dbReference>
<dbReference type="PANTHER" id="PTHR24422">
    <property type="entry name" value="CHEMOTAXIS PROTEIN METHYLTRANSFERASE"/>
    <property type="match status" value="1"/>
</dbReference>
<dbReference type="InterPro" id="IPR000673">
    <property type="entry name" value="Sig_transdc_resp-reg_Me-estase"/>
</dbReference>
<sequence length="463" mass="53157">MTIDNGTLFLKDKPKGFELNLPIDIFFKSLAHDQKENSIGIVLSGTGSDGSRGLRYIKDQGGMLMVQEPKNAKFDGMPNSAIATGLIDYILPISDIPKELVNFISHPKTLTNIKSDKDLEFKKEFTKLISLVYKKTNIDFSDYKLPTLSRRVIRRMSVNKTLTIRDYLNFVNDNENELEILYREFLIGVTKFFRDTEAFSIIEKEIIPELFKHTQPTDKIKLWSVGCSSGEEAYSLAILLKEYMTKNNIDINVKIFATDLDKEVIKKANKGFFTESIVADISHKLLNKYFIKKDDLYFISPEIRKMIIFSQHNIVNDPPLTKMDLIVCRNLLIYLQPNLQQKIIGTFHYALKPDKFLFLGPSESIGQHSASLKVMSRKWRIYKNAVPTKTMNLGYANKSYYSTKPYLKEKINNQSLVEKKLTESLSETLLEETGAASAYVDKDFDLISADGHFKDFFEFPEKN</sequence>
<dbReference type="SUPFAM" id="SSF47757">
    <property type="entry name" value="Chemotaxis receptor methyltransferase CheR, N-terminal domain"/>
    <property type="match status" value="1"/>
</dbReference>
<organism evidence="9 10">
    <name type="scientific">Polaribacter ponticola</name>
    <dbReference type="NCBI Taxonomy" id="2978475"/>
    <lineage>
        <taxon>Bacteria</taxon>
        <taxon>Pseudomonadati</taxon>
        <taxon>Bacteroidota</taxon>
        <taxon>Flavobacteriia</taxon>
        <taxon>Flavobacteriales</taxon>
        <taxon>Flavobacteriaceae</taxon>
    </lineage>
</organism>
<dbReference type="Gene3D" id="1.10.155.10">
    <property type="entry name" value="Chemotaxis receptor methyltransferase CheR, N-terminal domain"/>
    <property type="match status" value="1"/>
</dbReference>
<dbReference type="Pfam" id="PF01739">
    <property type="entry name" value="CheR"/>
    <property type="match status" value="1"/>
</dbReference>
<dbReference type="PROSITE" id="PS50123">
    <property type="entry name" value="CHER"/>
    <property type="match status" value="1"/>
</dbReference>
<feature type="domain" description="CheB-type methylesterase" evidence="7">
    <location>
        <begin position="1"/>
        <end position="107"/>
    </location>
</feature>
<evidence type="ECO:0000256" key="4">
    <source>
        <dbReference type="ARBA" id="ARBA00022679"/>
    </source>
</evidence>
<dbReference type="SUPFAM" id="SSF53335">
    <property type="entry name" value="S-adenosyl-L-methionine-dependent methyltransferases"/>
    <property type="match status" value="1"/>
</dbReference>